<feature type="domain" description="WH2" evidence="2">
    <location>
        <begin position="218"/>
        <end position="235"/>
    </location>
</feature>
<feature type="region of interest" description="Disordered" evidence="1">
    <location>
        <begin position="170"/>
        <end position="194"/>
    </location>
</feature>
<sequence>MLKDCADNSGRRMKSPTVGAGIMKSPKKRRQRTTQQHEVPRQQATRYMSSLRDPRTTALSFPDEYQAPQCLGLQLHKTSQIQHFQPIHTSTPSIQPTGIIGRTAPAEDARQRNTLSPSREIKREMPPPDIALLSIDDEDEELPPPPPTLMHTSVHHLPSPSLSAIQLVPSEAQTVLPPPVPPPPPPPNLVSNTNSASATFAGAAKPSMDSEEEKKVDTRSNLLAEIQSGIKLKKVRLAEEAAADKAAAEANDVAAILKRRMEHVMGNDDEESQSSGDDDDWED</sequence>
<evidence type="ECO:0000313" key="4">
    <source>
        <dbReference type="Proteomes" id="UP000053766"/>
    </source>
</evidence>
<feature type="region of interest" description="Disordered" evidence="1">
    <location>
        <begin position="262"/>
        <end position="283"/>
    </location>
</feature>
<organism evidence="3 4">
    <name type="scientific">Dictyocaulus viviparus</name>
    <name type="common">Bovine lungworm</name>
    <dbReference type="NCBI Taxonomy" id="29172"/>
    <lineage>
        <taxon>Eukaryota</taxon>
        <taxon>Metazoa</taxon>
        <taxon>Ecdysozoa</taxon>
        <taxon>Nematoda</taxon>
        <taxon>Chromadorea</taxon>
        <taxon>Rhabditida</taxon>
        <taxon>Rhabditina</taxon>
        <taxon>Rhabditomorpha</taxon>
        <taxon>Strongyloidea</taxon>
        <taxon>Metastrongylidae</taxon>
        <taxon>Dictyocaulus</taxon>
    </lineage>
</organism>
<dbReference type="AlphaFoldDB" id="A0A0D8XFN7"/>
<accession>A0A0D8XFN7</accession>
<dbReference type="InterPro" id="IPR003124">
    <property type="entry name" value="WH2_dom"/>
</dbReference>
<evidence type="ECO:0000259" key="2">
    <source>
        <dbReference type="PROSITE" id="PS51082"/>
    </source>
</evidence>
<feature type="compositionally biased region" description="Acidic residues" evidence="1">
    <location>
        <begin position="267"/>
        <end position="283"/>
    </location>
</feature>
<dbReference type="Gene3D" id="6.10.280.150">
    <property type="match status" value="1"/>
</dbReference>
<feature type="compositionally biased region" description="Polar residues" evidence="1">
    <location>
        <begin position="87"/>
        <end position="96"/>
    </location>
</feature>
<gene>
    <name evidence="3" type="ORF">DICVIV_11484</name>
</gene>
<dbReference type="Proteomes" id="UP000053766">
    <property type="component" value="Unassembled WGS sequence"/>
</dbReference>
<evidence type="ECO:0000256" key="1">
    <source>
        <dbReference type="SAM" id="MobiDB-lite"/>
    </source>
</evidence>
<dbReference type="EMBL" id="KN716655">
    <property type="protein sequence ID" value="KJH42527.1"/>
    <property type="molecule type" value="Genomic_DNA"/>
</dbReference>
<feature type="compositionally biased region" description="Polar residues" evidence="1">
    <location>
        <begin position="33"/>
        <end position="48"/>
    </location>
</feature>
<proteinExistence type="predicted"/>
<protein>
    <recommendedName>
        <fullName evidence="2">WH2 domain-containing protein</fullName>
    </recommendedName>
</protein>
<dbReference type="SMART" id="SM00246">
    <property type="entry name" value="WH2"/>
    <property type="match status" value="1"/>
</dbReference>
<feature type="region of interest" description="Disordered" evidence="1">
    <location>
        <begin position="137"/>
        <end position="156"/>
    </location>
</feature>
<feature type="region of interest" description="Disordered" evidence="1">
    <location>
        <begin position="87"/>
        <end position="128"/>
    </location>
</feature>
<dbReference type="STRING" id="29172.A0A0D8XFN7"/>
<dbReference type="OrthoDB" id="5877812at2759"/>
<dbReference type="Pfam" id="PF02205">
    <property type="entry name" value="WH2"/>
    <property type="match status" value="1"/>
</dbReference>
<reference evidence="3 4" key="1">
    <citation type="submission" date="2013-11" db="EMBL/GenBank/DDBJ databases">
        <title>Draft genome of the bovine lungworm Dictyocaulus viviparus.</title>
        <authorList>
            <person name="Mitreva M."/>
        </authorList>
    </citation>
    <scope>NUCLEOTIDE SEQUENCE [LARGE SCALE GENOMIC DNA]</scope>
    <source>
        <strain evidence="3 4">HannoverDv2000</strain>
    </source>
</reference>
<evidence type="ECO:0000313" key="3">
    <source>
        <dbReference type="EMBL" id="KJH42527.1"/>
    </source>
</evidence>
<feature type="region of interest" description="Disordered" evidence="1">
    <location>
        <begin position="1"/>
        <end position="62"/>
    </location>
</feature>
<dbReference type="GO" id="GO:0003779">
    <property type="term" value="F:actin binding"/>
    <property type="evidence" value="ECO:0007669"/>
    <property type="project" value="InterPro"/>
</dbReference>
<feature type="compositionally biased region" description="Pro residues" evidence="1">
    <location>
        <begin position="176"/>
        <end position="188"/>
    </location>
</feature>
<keyword evidence="4" id="KW-1185">Reference proteome</keyword>
<reference evidence="4" key="2">
    <citation type="journal article" date="2016" name="Sci. Rep.">
        <title>Dictyocaulus viviparus genome, variome and transcriptome elucidate lungworm biology and support future intervention.</title>
        <authorList>
            <person name="McNulty S.N."/>
            <person name="Strube C."/>
            <person name="Rosa B.A."/>
            <person name="Martin J.C."/>
            <person name="Tyagi R."/>
            <person name="Choi Y.J."/>
            <person name="Wang Q."/>
            <person name="Hallsworth Pepin K."/>
            <person name="Zhang X."/>
            <person name="Ozersky P."/>
            <person name="Wilson R.K."/>
            <person name="Sternberg P.W."/>
            <person name="Gasser R.B."/>
            <person name="Mitreva M."/>
        </authorList>
    </citation>
    <scope>NUCLEOTIDE SEQUENCE [LARGE SCALE GENOMIC DNA]</scope>
    <source>
        <strain evidence="4">HannoverDv2000</strain>
    </source>
</reference>
<name>A0A0D8XFN7_DICVI</name>
<dbReference type="PROSITE" id="PS51082">
    <property type="entry name" value="WH2"/>
    <property type="match status" value="1"/>
</dbReference>
<feature type="compositionally biased region" description="Basic and acidic residues" evidence="1">
    <location>
        <begin position="1"/>
        <end position="10"/>
    </location>
</feature>